<evidence type="ECO:0000313" key="1">
    <source>
        <dbReference type="EMBL" id="MFB9758247.1"/>
    </source>
</evidence>
<keyword evidence="2" id="KW-1185">Reference proteome</keyword>
<protein>
    <submittedName>
        <fullName evidence="1">Uncharacterized protein</fullName>
    </submittedName>
</protein>
<reference evidence="1 2" key="1">
    <citation type="submission" date="2024-09" db="EMBL/GenBank/DDBJ databases">
        <authorList>
            <person name="Sun Q."/>
            <person name="Mori K."/>
        </authorList>
    </citation>
    <scope>NUCLEOTIDE SEQUENCE [LARGE SCALE GENOMIC DNA]</scope>
    <source>
        <strain evidence="1 2">JCM 11201</strain>
    </source>
</reference>
<organism evidence="1 2">
    <name type="scientific">Ectobacillus funiculus</name>
    <dbReference type="NCBI Taxonomy" id="137993"/>
    <lineage>
        <taxon>Bacteria</taxon>
        <taxon>Bacillati</taxon>
        <taxon>Bacillota</taxon>
        <taxon>Bacilli</taxon>
        <taxon>Bacillales</taxon>
        <taxon>Bacillaceae</taxon>
        <taxon>Ectobacillus</taxon>
    </lineage>
</organism>
<comment type="caution">
    <text evidence="1">The sequence shown here is derived from an EMBL/GenBank/DDBJ whole genome shotgun (WGS) entry which is preliminary data.</text>
</comment>
<accession>A0ABV5WCD0</accession>
<dbReference type="Proteomes" id="UP001589609">
    <property type="component" value="Unassembled WGS sequence"/>
</dbReference>
<name>A0ABV5WCD0_9BACI</name>
<dbReference type="EMBL" id="JBHMAF010000023">
    <property type="protein sequence ID" value="MFB9758247.1"/>
    <property type="molecule type" value="Genomic_DNA"/>
</dbReference>
<evidence type="ECO:0000313" key="2">
    <source>
        <dbReference type="Proteomes" id="UP001589609"/>
    </source>
</evidence>
<proteinExistence type="predicted"/>
<sequence>MFFLPSSVNLNYIKVNGIANNSNISTGSNVMMNRNASLHKNEGFGEQNADGVEVHIPISYVDDGDLIDSVAVKKTI</sequence>
<gene>
    <name evidence="1" type="ORF">ACFFMS_06885</name>
</gene>
<dbReference type="RefSeq" id="WP_379948511.1">
    <property type="nucleotide sequence ID" value="NZ_JBHMAF010000023.1"/>
</dbReference>